<feature type="compositionally biased region" description="Polar residues" evidence="1">
    <location>
        <begin position="355"/>
        <end position="371"/>
    </location>
</feature>
<feature type="compositionally biased region" description="Low complexity" evidence="1">
    <location>
        <begin position="300"/>
        <end position="314"/>
    </location>
</feature>
<feature type="compositionally biased region" description="Polar residues" evidence="1">
    <location>
        <begin position="1"/>
        <end position="13"/>
    </location>
</feature>
<evidence type="ECO:0000256" key="1">
    <source>
        <dbReference type="SAM" id="MobiDB-lite"/>
    </source>
</evidence>
<comment type="caution">
    <text evidence="2">The sequence shown here is derived from an EMBL/GenBank/DDBJ whole genome shotgun (WGS) entry which is preliminary data.</text>
</comment>
<feature type="region of interest" description="Disordered" evidence="1">
    <location>
        <begin position="1121"/>
        <end position="1221"/>
    </location>
</feature>
<dbReference type="OrthoDB" id="3550918at2759"/>
<feature type="compositionally biased region" description="Low complexity" evidence="1">
    <location>
        <begin position="845"/>
        <end position="861"/>
    </location>
</feature>
<organism evidence="2 3">
    <name type="scientific">Venustampulla echinocandica</name>
    <dbReference type="NCBI Taxonomy" id="2656787"/>
    <lineage>
        <taxon>Eukaryota</taxon>
        <taxon>Fungi</taxon>
        <taxon>Dikarya</taxon>
        <taxon>Ascomycota</taxon>
        <taxon>Pezizomycotina</taxon>
        <taxon>Leotiomycetes</taxon>
        <taxon>Helotiales</taxon>
        <taxon>Pleuroascaceae</taxon>
        <taxon>Venustampulla</taxon>
    </lineage>
</organism>
<gene>
    <name evidence="2" type="ORF">BP5553_07227</name>
</gene>
<evidence type="ECO:0000313" key="2">
    <source>
        <dbReference type="EMBL" id="RDL35296.1"/>
    </source>
</evidence>
<dbReference type="GeneID" id="43600076"/>
<accession>A0A370TIW8</accession>
<dbReference type="RefSeq" id="XP_031868119.1">
    <property type="nucleotide sequence ID" value="XM_032015850.1"/>
</dbReference>
<feature type="compositionally biased region" description="Polar residues" evidence="1">
    <location>
        <begin position="675"/>
        <end position="685"/>
    </location>
</feature>
<dbReference type="Proteomes" id="UP000254866">
    <property type="component" value="Unassembled WGS sequence"/>
</dbReference>
<feature type="compositionally biased region" description="Polar residues" evidence="1">
    <location>
        <begin position="330"/>
        <end position="344"/>
    </location>
</feature>
<feature type="region of interest" description="Disordered" evidence="1">
    <location>
        <begin position="89"/>
        <end position="123"/>
    </location>
</feature>
<name>A0A370TIW8_9HELO</name>
<dbReference type="AlphaFoldDB" id="A0A370TIW8"/>
<protein>
    <submittedName>
        <fullName evidence="2">Uncharacterized protein</fullName>
    </submittedName>
</protein>
<feature type="region of interest" description="Disordered" evidence="1">
    <location>
        <begin position="675"/>
        <end position="698"/>
    </location>
</feature>
<feature type="compositionally biased region" description="Polar residues" evidence="1">
    <location>
        <begin position="100"/>
        <end position="115"/>
    </location>
</feature>
<evidence type="ECO:0000313" key="3">
    <source>
        <dbReference type="Proteomes" id="UP000254866"/>
    </source>
</evidence>
<proteinExistence type="predicted"/>
<sequence length="1221" mass="133376">MAYSASSSNNKSWGLTVPGRPPTPSEGVAQQYSRFGPREGQKLTTFPNGTCLEYGPDDPIDEFNPSKHPFANQVAQVDGAIKDIRAVRDRYQQRRRTQHDITTSGQSSDAGSESTSVEEDPFDNFRAIPAKESEVQSISLDSGVYQQVPSRFGTVTDMASVYSHPNKSDVLGFGHPVLAGPRSGNAGKSDATQAAPSLPRQVGDDMATYEGGEGQSHRGRRRRPRKSIPMCDGNDDSDDENDENGDARNAGPPNQPNGYIQRRPVPRNVGYHNSSSHGNPGLANHANTLRPISRNNDYRNSSNQGNSGFGNQTNRLRPQVPVHSNVGYHNHSNNGNIGSMNQPNAIRPVSRNVGYHSSSNYGNPGPANQPNAFRPQGQMPSNVGYHHDLNSFNAGPINQFNVRPMPSNVGYHNDLNNFNAGPTNQFNVRPVPSNINYHDMNNINTGPDSQFNGLLPLPNNIGYHDSANFFNIGPVNQPHALRPMPSIPGYYNNANNFNAGPANQPNGFFPMPSNVGYHNNSNNRTMGSTNQPTDYRPEPGDIGYSNYMRNNNTNRGYEQNDPCPVANGIGFRSKMNPHTARQQQQQQTMNQSRGGEIKNLHTQAIDRASLPHPLRSNPVNNFTRGAPVVEDPVDRPPSLPDLTTALERLDAGETEESRAYFSRVVDFYCSSSFEGWNGEPSTRGSGDTGRLTERVAPASTEQVAEAVAAEALLDLQRGVENLPSSEHYPDGRNNESSASEEALPSPGDESLSEQANQMPYWYTEPRSDVPSSLPSAEDHPQLTTSPDSPEDESSPATPTDQPAEYNFGEVDSLGYAEYVEYATPWNQELTPRATQDSLTDGHFGEATPQTPEPAQQPGEEGILPDGREDPGDFQGPDSFSTETVEEYYGGPRGAQIQGTASDPGGFWGPDGVLREITPEDYGVPRGTLAPVRFANLEGRTVVGGPAMANPGMINGQNVGMANFRRAMQHPPPRYNLPTQGNWAGPSNLGILNYQPTMPHNSGMVLYPPYPVPLVYSQPQLPFQPQQHLQPQRHLQPQQPIQPQQPLRQFGHELIHPGAPLGEGAQQNRSRGGVVLRDPIGPVRRVVLRSPIDFNTTCRYPRNMNVPFQRIGSHPQNDMGFQAGRGERRPSALTSWTTRTGPFHGNNVMDPRNTIFGEEPGFVSLPPSPTVQSGHSARGRGRRLFERSRGSTPGANSSRLVAAPSTPEQRRASGSGSPHQWR</sequence>
<reference evidence="2 3" key="1">
    <citation type="journal article" date="2018" name="IMA Fungus">
        <title>IMA Genome-F 9: Draft genome sequence of Annulohypoxylon stygium, Aspergillus mulundensis, Berkeleyomyces basicola (syn. Thielaviopsis basicola), Ceratocystis smalleyi, two Cercospora beticola strains, Coleophoma cylindrospora, Fusarium fracticaudum, Phialophora cf. hyalina, and Morchella septimelata.</title>
        <authorList>
            <person name="Wingfield B.D."/>
            <person name="Bills G.F."/>
            <person name="Dong Y."/>
            <person name="Huang W."/>
            <person name="Nel W.J."/>
            <person name="Swalarsk-Parry B.S."/>
            <person name="Vaghefi N."/>
            <person name="Wilken P.M."/>
            <person name="An Z."/>
            <person name="de Beer Z.W."/>
            <person name="De Vos L."/>
            <person name="Chen L."/>
            <person name="Duong T.A."/>
            <person name="Gao Y."/>
            <person name="Hammerbacher A."/>
            <person name="Kikkert J.R."/>
            <person name="Li Y."/>
            <person name="Li H."/>
            <person name="Li K."/>
            <person name="Li Q."/>
            <person name="Liu X."/>
            <person name="Ma X."/>
            <person name="Naidoo K."/>
            <person name="Pethybridge S.J."/>
            <person name="Sun J."/>
            <person name="Steenkamp E.T."/>
            <person name="van der Nest M.A."/>
            <person name="van Wyk S."/>
            <person name="Wingfield M.J."/>
            <person name="Xiong C."/>
            <person name="Yue Q."/>
            <person name="Zhang X."/>
        </authorList>
    </citation>
    <scope>NUCLEOTIDE SEQUENCE [LARGE SCALE GENOMIC DNA]</scope>
    <source>
        <strain evidence="2 3">BP 5553</strain>
    </source>
</reference>
<feature type="region of interest" description="Disordered" evidence="1">
    <location>
        <begin position="173"/>
        <end position="377"/>
    </location>
</feature>
<keyword evidence="3" id="KW-1185">Reference proteome</keyword>
<feature type="region of interest" description="Disordered" evidence="1">
    <location>
        <begin position="835"/>
        <end position="884"/>
    </location>
</feature>
<feature type="region of interest" description="Disordered" evidence="1">
    <location>
        <begin position="721"/>
        <end position="806"/>
    </location>
</feature>
<feature type="region of interest" description="Disordered" evidence="1">
    <location>
        <begin position="1"/>
        <end position="67"/>
    </location>
</feature>
<feature type="compositionally biased region" description="Acidic residues" evidence="1">
    <location>
        <begin position="233"/>
        <end position="244"/>
    </location>
</feature>
<dbReference type="EMBL" id="NPIC01000006">
    <property type="protein sequence ID" value="RDL35296.1"/>
    <property type="molecule type" value="Genomic_DNA"/>
</dbReference>
<feature type="compositionally biased region" description="Basic residues" evidence="1">
    <location>
        <begin position="217"/>
        <end position="226"/>
    </location>
</feature>
<feature type="compositionally biased region" description="Polar residues" evidence="1">
    <location>
        <begin position="1211"/>
        <end position="1221"/>
    </location>
</feature>